<comment type="caution">
    <text evidence="3">The sequence shown here is derived from an EMBL/GenBank/DDBJ whole genome shotgun (WGS) entry which is preliminary data.</text>
</comment>
<name>A0A412FSW0_9FIRM</name>
<gene>
    <name evidence="3" type="ORF">DWY25_13430</name>
</gene>
<evidence type="ECO:0000256" key="1">
    <source>
        <dbReference type="ARBA" id="ARBA00022801"/>
    </source>
</evidence>
<dbReference type="GO" id="GO:0016787">
    <property type="term" value="F:hydrolase activity"/>
    <property type="evidence" value="ECO:0007669"/>
    <property type="project" value="UniProtKB-KW"/>
</dbReference>
<dbReference type="AlphaFoldDB" id="A0A412FSW0"/>
<dbReference type="Proteomes" id="UP000284178">
    <property type="component" value="Unassembled WGS sequence"/>
</dbReference>
<dbReference type="InterPro" id="IPR012338">
    <property type="entry name" value="Beta-lactam/transpept-like"/>
</dbReference>
<feature type="domain" description="Beta-lactamase-related" evidence="2">
    <location>
        <begin position="11"/>
        <end position="334"/>
    </location>
</feature>
<evidence type="ECO:0000259" key="2">
    <source>
        <dbReference type="Pfam" id="PF00144"/>
    </source>
</evidence>
<accession>A0A412FSW0</accession>
<dbReference type="Pfam" id="PF00144">
    <property type="entry name" value="Beta-lactamase"/>
    <property type="match status" value="1"/>
</dbReference>
<proteinExistence type="predicted"/>
<dbReference type="InterPro" id="IPR001466">
    <property type="entry name" value="Beta-lactam-related"/>
</dbReference>
<dbReference type="GeneID" id="83016397"/>
<dbReference type="PANTHER" id="PTHR43283:SF11">
    <property type="entry name" value="BETA-LACTAMASE-RELATED DOMAIN-CONTAINING PROTEIN"/>
    <property type="match status" value="1"/>
</dbReference>
<evidence type="ECO:0000313" key="4">
    <source>
        <dbReference type="Proteomes" id="UP000284178"/>
    </source>
</evidence>
<dbReference type="PANTHER" id="PTHR43283">
    <property type="entry name" value="BETA-LACTAMASE-RELATED"/>
    <property type="match status" value="1"/>
</dbReference>
<reference evidence="3 4" key="1">
    <citation type="submission" date="2018-08" db="EMBL/GenBank/DDBJ databases">
        <title>A genome reference for cultivated species of the human gut microbiota.</title>
        <authorList>
            <person name="Zou Y."/>
            <person name="Xue W."/>
            <person name="Luo G."/>
        </authorList>
    </citation>
    <scope>NUCLEOTIDE SEQUENCE [LARGE SCALE GENOMIC DNA]</scope>
    <source>
        <strain evidence="3 4">AF24-29</strain>
    </source>
</reference>
<dbReference type="EMBL" id="QRUP01000018">
    <property type="protein sequence ID" value="RGR71252.1"/>
    <property type="molecule type" value="Genomic_DNA"/>
</dbReference>
<dbReference type="Gene3D" id="3.40.710.10">
    <property type="entry name" value="DD-peptidase/beta-lactamase superfamily"/>
    <property type="match status" value="1"/>
</dbReference>
<protein>
    <submittedName>
        <fullName evidence="3">Serine hydrolase</fullName>
    </submittedName>
</protein>
<sequence length="353" mass="39003">MLNEKKLETLKQYLQRCVEDGTFPGCNCAVITKDDKWTCSVGYKQLVPEKEVNGLDTIYDLASISKVLVTTTCILKLIEEGTITLKTKIAEILPQFGQKELTIKDCITHSSGLPADINGYKQMKDDAEMIEAVWKMELEYPTGTQVKYSDVNFILLGLVIAQLKGSLDGYAKQVMFEPLEMKETGYRPAASLRSRCCAEEVMESRGGVVRGVVHDGKAFKLGGVSGHAGVFSTLEDISHYITMLLNDGVYNGQRFFSKRTIELLQKCQTVGLNEKRSIGWVLSDPNYALGDYASDACLYHTGFSGPSIIVDFKLGIGVITLANRVHPTRSNTKILTARNNIHNLALQAADDIL</sequence>
<dbReference type="RefSeq" id="WP_117895656.1">
    <property type="nucleotide sequence ID" value="NZ_CABJCV010000018.1"/>
</dbReference>
<organism evidence="3 4">
    <name type="scientific">Holdemania filiformis</name>
    <dbReference type="NCBI Taxonomy" id="61171"/>
    <lineage>
        <taxon>Bacteria</taxon>
        <taxon>Bacillati</taxon>
        <taxon>Bacillota</taxon>
        <taxon>Erysipelotrichia</taxon>
        <taxon>Erysipelotrichales</taxon>
        <taxon>Erysipelotrichaceae</taxon>
        <taxon>Holdemania</taxon>
    </lineage>
</organism>
<evidence type="ECO:0000313" key="3">
    <source>
        <dbReference type="EMBL" id="RGR71252.1"/>
    </source>
</evidence>
<dbReference type="InterPro" id="IPR050789">
    <property type="entry name" value="Diverse_Enzym_Activities"/>
</dbReference>
<keyword evidence="4" id="KW-1185">Reference proteome</keyword>
<dbReference type="SUPFAM" id="SSF56601">
    <property type="entry name" value="beta-lactamase/transpeptidase-like"/>
    <property type="match status" value="1"/>
</dbReference>
<keyword evidence="1 3" id="KW-0378">Hydrolase</keyword>